<dbReference type="GeneID" id="303221885"/>
<proteinExistence type="predicted"/>
<name>A0A2H1HWW9_BRELN</name>
<reference evidence="1 2" key="1">
    <citation type="submission" date="2017-03" db="EMBL/GenBank/DDBJ databases">
        <authorList>
            <person name="Afonso C.L."/>
            <person name="Miller P.J."/>
            <person name="Scott M.A."/>
            <person name="Spackman E."/>
            <person name="Goraichik I."/>
            <person name="Dimitrov K.M."/>
            <person name="Suarez D.L."/>
            <person name="Swayne D.E."/>
        </authorList>
    </citation>
    <scope>NUCLEOTIDE SEQUENCE [LARGE SCALE GENOMIC DNA]</scope>
    <source>
        <strain evidence="1 2">ATCC 9172</strain>
    </source>
</reference>
<dbReference type="RefSeq" id="WP_101553742.1">
    <property type="nucleotide sequence ID" value="NZ_FXYY01000002.1"/>
</dbReference>
<dbReference type="SUPFAM" id="SSF141571">
    <property type="entry name" value="Pentapeptide repeat-like"/>
    <property type="match status" value="1"/>
</dbReference>
<dbReference type="AlphaFoldDB" id="A0A2H1HWW9"/>
<evidence type="ECO:0000313" key="1">
    <source>
        <dbReference type="EMBL" id="SMX67433.1"/>
    </source>
</evidence>
<organism evidence="1 2">
    <name type="scientific">Brevibacterium linens ATCC 9172</name>
    <dbReference type="NCBI Taxonomy" id="1255617"/>
    <lineage>
        <taxon>Bacteria</taxon>
        <taxon>Bacillati</taxon>
        <taxon>Actinomycetota</taxon>
        <taxon>Actinomycetes</taxon>
        <taxon>Micrococcales</taxon>
        <taxon>Brevibacteriaceae</taxon>
        <taxon>Brevibacterium</taxon>
    </lineage>
</organism>
<evidence type="ECO:0000313" key="2">
    <source>
        <dbReference type="Proteomes" id="UP000234641"/>
    </source>
</evidence>
<dbReference type="Proteomes" id="UP000234641">
    <property type="component" value="Unassembled WGS sequence"/>
</dbReference>
<dbReference type="Gene3D" id="2.160.20.80">
    <property type="entry name" value="E3 ubiquitin-protein ligase SopA"/>
    <property type="match status" value="1"/>
</dbReference>
<protein>
    <submittedName>
        <fullName evidence="1">Uncharacterized protein YjbI, contains pentapeptide repeats</fullName>
    </submittedName>
</protein>
<sequence length="219" mass="23911">MATESPRPPKLSLDDLVQGFLGDIGPEEFLEGMEFSDLNLAEADATQATFLDCRMTNVNFGDAEAPIDLTGARISGTEIMDCRADTWSMPRGNLLHTAISGTRIGAGVVYDSVWEKVRFTNCRISYLNLRESKLTDVEFRDCKIDEIDLDRAKASRVAFPGSSVGVFQCEGVTLGNVDIRGLEPHKISGAHSLRGATIDDTQLMLFAELFASELGITVE</sequence>
<dbReference type="Pfam" id="PF00805">
    <property type="entry name" value="Pentapeptide"/>
    <property type="match status" value="2"/>
</dbReference>
<dbReference type="EMBL" id="FXYY01000002">
    <property type="protein sequence ID" value="SMX67433.1"/>
    <property type="molecule type" value="Genomic_DNA"/>
</dbReference>
<accession>A0A2H1HWW9</accession>
<gene>
    <name evidence="1" type="ORF">BLIN9172_00574</name>
</gene>
<dbReference type="InterPro" id="IPR001646">
    <property type="entry name" value="5peptide_repeat"/>
</dbReference>